<dbReference type="EMBL" id="STGX01000011">
    <property type="protein sequence ID" value="THV27251.1"/>
    <property type="molecule type" value="Genomic_DNA"/>
</dbReference>
<dbReference type="AlphaFoldDB" id="A0A4S8PC12"/>
<reference evidence="1 2" key="1">
    <citation type="journal article" date="2018" name="Int. J. Syst. Evol. Microbiol.">
        <title>Glycomyces paridis sp. nov., isolated from the medicinal plant Paris polyphylla.</title>
        <authorList>
            <person name="Fang X.M."/>
            <person name="Bai J.L."/>
            <person name="Su J."/>
            <person name="Zhao L.L."/>
            <person name="Liu H.Y."/>
            <person name="Ma B.P."/>
            <person name="Zhang Y.Q."/>
            <person name="Yu L.Y."/>
        </authorList>
    </citation>
    <scope>NUCLEOTIDE SEQUENCE [LARGE SCALE GENOMIC DNA]</scope>
    <source>
        <strain evidence="1 2">CPCC 204357</strain>
    </source>
</reference>
<dbReference type="Gene3D" id="3.40.50.1820">
    <property type="entry name" value="alpha/beta hydrolase"/>
    <property type="match status" value="1"/>
</dbReference>
<accession>A0A4S8PC12</accession>
<gene>
    <name evidence="1" type="ORF">E9998_15440</name>
</gene>
<evidence type="ECO:0000313" key="1">
    <source>
        <dbReference type="EMBL" id="THV27251.1"/>
    </source>
</evidence>
<keyword evidence="2" id="KW-1185">Reference proteome</keyword>
<evidence type="ECO:0008006" key="3">
    <source>
        <dbReference type="Google" id="ProtNLM"/>
    </source>
</evidence>
<dbReference type="OrthoDB" id="3291142at2"/>
<dbReference type="RefSeq" id="WP_136530594.1">
    <property type="nucleotide sequence ID" value="NZ_STGX01000011.1"/>
</dbReference>
<proteinExistence type="predicted"/>
<protein>
    <recommendedName>
        <fullName evidence="3">Alpha/beta hydrolase</fullName>
    </recommendedName>
</protein>
<dbReference type="InterPro" id="IPR029058">
    <property type="entry name" value="AB_hydrolase_fold"/>
</dbReference>
<evidence type="ECO:0000313" key="2">
    <source>
        <dbReference type="Proteomes" id="UP000305792"/>
    </source>
</evidence>
<dbReference type="Proteomes" id="UP000305792">
    <property type="component" value="Unassembled WGS sequence"/>
</dbReference>
<organism evidence="1 2">
    <name type="scientific">Glycomyces paridis</name>
    <dbReference type="NCBI Taxonomy" id="2126555"/>
    <lineage>
        <taxon>Bacteria</taxon>
        <taxon>Bacillati</taxon>
        <taxon>Actinomycetota</taxon>
        <taxon>Actinomycetes</taxon>
        <taxon>Glycomycetales</taxon>
        <taxon>Glycomycetaceae</taxon>
        <taxon>Glycomyces</taxon>
    </lineage>
</organism>
<dbReference type="SUPFAM" id="SSF53474">
    <property type="entry name" value="alpha/beta-Hydrolases"/>
    <property type="match status" value="1"/>
</dbReference>
<comment type="caution">
    <text evidence="1">The sequence shown here is derived from an EMBL/GenBank/DDBJ whole genome shotgun (WGS) entry which is preliminary data.</text>
</comment>
<sequence length="183" mass="19599">MPKTRSEDLRSDHGEWAGERWGASGRPVLLLNPAEDDRSAWWPVAARLVDLGAVSVLDLPEGRTVADQAESLALLAARAGARAPVLAGHGRAALVATVFAVRYVAHAVVNVGQRLDVPEAAEAGGRLECRYLSVFSAEPRPGYEAWLRVRVPGGEYEEYGTGDAHPHLGSPGRFAADLRRVAC</sequence>
<name>A0A4S8PC12_9ACTN</name>